<sequence>MKFSFSWNVYMNNETAILIFANSAEFDAVQKPFQSSELLFEALNTKTLKIVEQTGLPYFLSSEKNQIGATFGERFTNAIQWVYNKGFKNVITIGNDTPHLQSKHILKAVYQLQQNDIVLGPSKDGGFYLMGLKQSYFNIETFLKFPWQTSRLYRSISRLVISQDINLSYLELLSDIDQLSDINIVIDSFRNISNHIKQVLHRFISVEKNVICTSPSLITISIQDSHFNKGSPVTF</sequence>
<proteinExistence type="predicted"/>
<evidence type="ECO:0008006" key="3">
    <source>
        <dbReference type="Google" id="ProtNLM"/>
    </source>
</evidence>
<dbReference type="PANTHER" id="PTHR36529">
    <property type="entry name" value="SLL1095 PROTEIN"/>
    <property type="match status" value="1"/>
</dbReference>
<protein>
    <recommendedName>
        <fullName evidence="3">DUF2064 domain-containing protein</fullName>
    </recommendedName>
</protein>
<name>A0ABP9EVS0_9FLAO</name>
<dbReference type="InterPro" id="IPR018641">
    <property type="entry name" value="Trfase_1_rSAM/seldom-assoc"/>
</dbReference>
<reference evidence="2" key="1">
    <citation type="journal article" date="2019" name="Int. J. Syst. Evol. Microbiol.">
        <title>The Global Catalogue of Microorganisms (GCM) 10K type strain sequencing project: providing services to taxonomists for standard genome sequencing and annotation.</title>
        <authorList>
            <consortium name="The Broad Institute Genomics Platform"/>
            <consortium name="The Broad Institute Genome Sequencing Center for Infectious Disease"/>
            <person name="Wu L."/>
            <person name="Ma J."/>
        </authorList>
    </citation>
    <scope>NUCLEOTIDE SEQUENCE [LARGE SCALE GENOMIC DNA]</scope>
    <source>
        <strain evidence="2">JCM 18274</strain>
    </source>
</reference>
<organism evidence="1 2">
    <name type="scientific">Flaviramulus aquimarinus</name>
    <dbReference type="NCBI Taxonomy" id="1170456"/>
    <lineage>
        <taxon>Bacteria</taxon>
        <taxon>Pseudomonadati</taxon>
        <taxon>Bacteroidota</taxon>
        <taxon>Flavobacteriia</taxon>
        <taxon>Flavobacteriales</taxon>
        <taxon>Flavobacteriaceae</taxon>
        <taxon>Flaviramulus</taxon>
    </lineage>
</organism>
<evidence type="ECO:0000313" key="1">
    <source>
        <dbReference type="EMBL" id="GAA4888233.1"/>
    </source>
</evidence>
<dbReference type="Pfam" id="PF09837">
    <property type="entry name" value="DUF2064"/>
    <property type="match status" value="1"/>
</dbReference>
<gene>
    <name evidence="1" type="ORF">GCM10023311_10130</name>
</gene>
<dbReference type="InterPro" id="IPR029044">
    <property type="entry name" value="Nucleotide-diphossugar_trans"/>
</dbReference>
<evidence type="ECO:0000313" key="2">
    <source>
        <dbReference type="Proteomes" id="UP001500433"/>
    </source>
</evidence>
<dbReference type="Proteomes" id="UP001500433">
    <property type="component" value="Unassembled WGS sequence"/>
</dbReference>
<dbReference type="Gene3D" id="3.90.550.10">
    <property type="entry name" value="Spore Coat Polysaccharide Biosynthesis Protein SpsA, Chain A"/>
    <property type="match status" value="1"/>
</dbReference>
<accession>A0ABP9EVS0</accession>
<comment type="caution">
    <text evidence="1">The sequence shown here is derived from an EMBL/GenBank/DDBJ whole genome shotgun (WGS) entry which is preliminary data.</text>
</comment>
<dbReference type="RefSeq" id="WP_345272948.1">
    <property type="nucleotide sequence ID" value="NZ_BAABJH010000001.1"/>
</dbReference>
<keyword evidence="2" id="KW-1185">Reference proteome</keyword>
<dbReference type="EMBL" id="BAABJH010000001">
    <property type="protein sequence ID" value="GAA4888233.1"/>
    <property type="molecule type" value="Genomic_DNA"/>
</dbReference>
<dbReference type="SUPFAM" id="SSF53448">
    <property type="entry name" value="Nucleotide-diphospho-sugar transferases"/>
    <property type="match status" value="1"/>
</dbReference>
<dbReference type="PANTHER" id="PTHR36529:SF1">
    <property type="entry name" value="GLYCOSYLTRANSFERASE"/>
    <property type="match status" value="1"/>
</dbReference>